<evidence type="ECO:0000256" key="3">
    <source>
        <dbReference type="ARBA" id="ARBA00018341"/>
    </source>
</evidence>
<dbReference type="RefSeq" id="XP_034013535.1">
    <property type="nucleotide sequence ID" value="XM_034154135.1"/>
</dbReference>
<protein>
    <recommendedName>
        <fullName evidence="3 6">Genetic interactor of prohibitin 5, mitochondrial</fullName>
    </recommendedName>
</protein>
<comment type="function">
    <text evidence="5 6">Essential for respiratory growth and required for maintenance of mtDNA. Required for cell survival in the absence of prohibitins.</text>
</comment>
<dbReference type="AlphaFoldDB" id="A0A642UY70"/>
<evidence type="ECO:0000256" key="2">
    <source>
        <dbReference type="ARBA" id="ARBA00008036"/>
    </source>
</evidence>
<evidence type="ECO:0000256" key="1">
    <source>
        <dbReference type="ARBA" id="ARBA00004173"/>
    </source>
</evidence>
<organism evidence="7 8">
    <name type="scientific">Diutina rugosa</name>
    <name type="common">Yeast</name>
    <name type="synonym">Candida rugosa</name>
    <dbReference type="NCBI Taxonomy" id="5481"/>
    <lineage>
        <taxon>Eukaryota</taxon>
        <taxon>Fungi</taxon>
        <taxon>Dikarya</taxon>
        <taxon>Ascomycota</taxon>
        <taxon>Saccharomycotina</taxon>
        <taxon>Pichiomycetes</taxon>
        <taxon>Debaryomycetaceae</taxon>
        <taxon>Diutina</taxon>
    </lineage>
</organism>
<gene>
    <name evidence="7" type="ORF">DIURU_001577</name>
</gene>
<dbReference type="OrthoDB" id="4018833at2759"/>
<proteinExistence type="inferred from homology"/>
<dbReference type="InterPro" id="IPR031455">
    <property type="entry name" value="Gep5"/>
</dbReference>
<dbReference type="Proteomes" id="UP000449547">
    <property type="component" value="Unassembled WGS sequence"/>
</dbReference>
<comment type="subcellular location">
    <subcellularLocation>
        <location evidence="1 6">Mitochondrion</location>
    </subcellularLocation>
</comment>
<dbReference type="EMBL" id="SWFT01000050">
    <property type="protein sequence ID" value="KAA8905149.1"/>
    <property type="molecule type" value="Genomic_DNA"/>
</dbReference>
<accession>A0A642UY70</accession>
<sequence length="322" mass="37917">MPTTFKQAVTAIRRLPVDTVTLNRIVASVKSQVKQARNPQDLPRLYRSWISLQRQLVEDERWSSLSDVLDRCYKRPPQWYHQFRSVSPVQLKPFWPQVHLIDEFGTEPALRKYHEAQALIGASNTSWLRQGPGESPFTMLRKYGSGVSLYEQLTDKAVKLTRFVSHNQSRLAAKRNIKPEVSYPTDQYALPLSAKRQNNIFVKKIREVKQLVTQFVPLAKYDLDWLITVASTPLESSEVAINPNFFRYMERKREIEKEQLSPKLRAKRTKWWIPTEHNIRKHYRSYVTRQFFIDDSGNYQLSPMDNFFHNQKPLTEALHEDQ</sequence>
<name>A0A642UY70_DIURU</name>
<keyword evidence="8" id="KW-1185">Reference proteome</keyword>
<evidence type="ECO:0000313" key="8">
    <source>
        <dbReference type="Proteomes" id="UP000449547"/>
    </source>
</evidence>
<evidence type="ECO:0000256" key="5">
    <source>
        <dbReference type="ARBA" id="ARBA00025061"/>
    </source>
</evidence>
<keyword evidence="4 6" id="KW-0496">Mitochondrion</keyword>
<dbReference type="VEuPathDB" id="FungiDB:DIURU_001577"/>
<evidence type="ECO:0000256" key="4">
    <source>
        <dbReference type="ARBA" id="ARBA00023128"/>
    </source>
</evidence>
<dbReference type="OMA" id="TINDNFR"/>
<dbReference type="GeneID" id="54780230"/>
<reference evidence="7 8" key="1">
    <citation type="submission" date="2019-07" db="EMBL/GenBank/DDBJ databases">
        <title>Genome assembly of two rare yeast pathogens: Diutina rugosa and Trichomonascus ciferrii.</title>
        <authorList>
            <person name="Mixao V."/>
            <person name="Saus E."/>
            <person name="Hansen A."/>
            <person name="Lass-Flor C."/>
            <person name="Gabaldon T."/>
        </authorList>
    </citation>
    <scope>NUCLEOTIDE SEQUENCE [LARGE SCALE GENOMIC DNA]</scope>
    <source>
        <strain evidence="7 8">CBS 613</strain>
    </source>
</reference>
<comment type="caution">
    <text evidence="7">The sequence shown here is derived from an EMBL/GenBank/DDBJ whole genome shotgun (WGS) entry which is preliminary data.</text>
</comment>
<evidence type="ECO:0000313" key="7">
    <source>
        <dbReference type="EMBL" id="KAA8905149.1"/>
    </source>
</evidence>
<evidence type="ECO:0000256" key="6">
    <source>
        <dbReference type="RuleBase" id="RU363007"/>
    </source>
</evidence>
<dbReference type="GO" id="GO:0005739">
    <property type="term" value="C:mitochondrion"/>
    <property type="evidence" value="ECO:0007669"/>
    <property type="project" value="UniProtKB-SubCell"/>
</dbReference>
<comment type="similarity">
    <text evidence="2 6">Belongs to the GEP5 family.</text>
</comment>
<dbReference type="Pfam" id="PF17053">
    <property type="entry name" value="GEP5"/>
    <property type="match status" value="1"/>
</dbReference>